<evidence type="ECO:0000313" key="1">
    <source>
        <dbReference type="EMBL" id="EJX01435.1"/>
    </source>
</evidence>
<accession>J9GNF6</accession>
<name>J9GNF6_9ZZZZ</name>
<protein>
    <submittedName>
        <fullName evidence="1">Uncharacterized protein</fullName>
    </submittedName>
</protein>
<sequence>MRLCSDFERCASFVEKIHPGQKSPLPFSDDFSFVRVWSSASHQHFTCNLRDCVCSSGHFYAKQKRR</sequence>
<dbReference type="EMBL" id="AMCI01002959">
    <property type="protein sequence ID" value="EJX01435.1"/>
    <property type="molecule type" value="Genomic_DNA"/>
</dbReference>
<gene>
    <name evidence="1" type="ORF">EVA_10457</name>
</gene>
<comment type="caution">
    <text evidence="1">The sequence shown here is derived from an EMBL/GenBank/DDBJ whole genome shotgun (WGS) entry which is preliminary data.</text>
</comment>
<proteinExistence type="predicted"/>
<reference evidence="1" key="1">
    <citation type="journal article" date="2012" name="PLoS ONE">
        <title>Gene sets for utilization of primary and secondary nutrition supplies in the distal gut of endangered iberian lynx.</title>
        <authorList>
            <person name="Alcaide M."/>
            <person name="Messina E."/>
            <person name="Richter M."/>
            <person name="Bargiela R."/>
            <person name="Peplies J."/>
            <person name="Huws S.A."/>
            <person name="Newbold C.J."/>
            <person name="Golyshin P.N."/>
            <person name="Simon M.A."/>
            <person name="Lopez G."/>
            <person name="Yakimov M.M."/>
            <person name="Ferrer M."/>
        </authorList>
    </citation>
    <scope>NUCLEOTIDE SEQUENCE</scope>
</reference>
<dbReference type="AlphaFoldDB" id="J9GNF6"/>
<organism evidence="1">
    <name type="scientific">gut metagenome</name>
    <dbReference type="NCBI Taxonomy" id="749906"/>
    <lineage>
        <taxon>unclassified sequences</taxon>
        <taxon>metagenomes</taxon>
        <taxon>organismal metagenomes</taxon>
    </lineage>
</organism>